<sequence length="404" mass="45616">MECLRSLTGLLPRAVGLPRRTLCALAWGLTPAPRPAACRGCASNLLRRSRAAPLCGPRQPGMAGEAHRFRTSDVSQATLASVAQVFTVTKFDKEGNVTSFERKKTELYQELGLQARDLRFQHVMSITTRNNRIIMRMEYLKAVVTPECLLILDYRNLNLEQWLFRELPSQLAGEGQLVTYTLPFEFRAIEALLQYWINTLQGKLSVLQPLILETLEALVDPKHSSVDRSKLHILLQNGKSEKSSTGIDHAEEMELLLENYYRLAEDLSNAARELRVLIDDSQSIIFINLDSHRNVMMRLNLQLTMGTFSLSLFGLMGVAFGMNLESSLEEDHRVFWLITGIMFMGSGLIWRRLLSFLGRQLEAPLPPVVASLPKKTLLADRRMDVKNSLRPDGFGSSRTILTSR</sequence>
<gene>
    <name evidence="2" type="primary">Mrs2</name>
</gene>
<name>A0AC58NB65_CASCN</name>
<evidence type="ECO:0000313" key="2">
    <source>
        <dbReference type="RefSeq" id="XP_073938879.1"/>
    </source>
</evidence>
<reference evidence="2" key="1">
    <citation type="submission" date="2025-08" db="UniProtKB">
        <authorList>
            <consortium name="RefSeq"/>
        </authorList>
    </citation>
    <scope>IDENTIFICATION</scope>
</reference>
<proteinExistence type="predicted"/>
<organism evidence="1 2">
    <name type="scientific">Castor canadensis</name>
    <name type="common">American beaver</name>
    <dbReference type="NCBI Taxonomy" id="51338"/>
    <lineage>
        <taxon>Eukaryota</taxon>
        <taxon>Metazoa</taxon>
        <taxon>Chordata</taxon>
        <taxon>Craniata</taxon>
        <taxon>Vertebrata</taxon>
        <taxon>Euteleostomi</taxon>
        <taxon>Mammalia</taxon>
        <taxon>Eutheria</taxon>
        <taxon>Euarchontoglires</taxon>
        <taxon>Glires</taxon>
        <taxon>Rodentia</taxon>
        <taxon>Castorimorpha</taxon>
        <taxon>Castoridae</taxon>
        <taxon>Castor</taxon>
    </lineage>
</organism>
<dbReference type="Proteomes" id="UP001732720">
    <property type="component" value="Chromosome 8"/>
</dbReference>
<protein>
    <submittedName>
        <fullName evidence="2">Magnesium transporter MRS2 homolog, mitochondrial isoform X2</fullName>
    </submittedName>
</protein>
<dbReference type="RefSeq" id="XP_073938879.1">
    <property type="nucleotide sequence ID" value="XM_074082778.1"/>
</dbReference>
<evidence type="ECO:0000313" key="1">
    <source>
        <dbReference type="Proteomes" id="UP001732720"/>
    </source>
</evidence>
<accession>A0AC58NB65</accession>
<keyword evidence="1" id="KW-1185">Reference proteome</keyword>